<comment type="similarity">
    <text evidence="2 10">Belongs to the cytochrome P450 family.</text>
</comment>
<dbReference type="GO" id="GO:0005506">
    <property type="term" value="F:iron ion binding"/>
    <property type="evidence" value="ECO:0007669"/>
    <property type="project" value="InterPro"/>
</dbReference>
<comment type="cofactor">
    <cofactor evidence="1 9">
        <name>heme</name>
        <dbReference type="ChEBI" id="CHEBI:30413"/>
    </cofactor>
</comment>
<gene>
    <name evidence="11" type="ORF">DID88_010364</name>
</gene>
<proteinExistence type="inferred from homology"/>
<evidence type="ECO:0000256" key="10">
    <source>
        <dbReference type="RuleBase" id="RU000461"/>
    </source>
</evidence>
<keyword evidence="5 10" id="KW-0560">Oxidoreductase</keyword>
<evidence type="ECO:0008006" key="13">
    <source>
        <dbReference type="Google" id="ProtNLM"/>
    </source>
</evidence>
<evidence type="ECO:0000313" key="11">
    <source>
        <dbReference type="EMBL" id="RAL61285.1"/>
    </source>
</evidence>
<dbReference type="Gene3D" id="1.10.630.10">
    <property type="entry name" value="Cytochrome P450"/>
    <property type="match status" value="1"/>
</dbReference>
<keyword evidence="7" id="KW-0843">Virulence</keyword>
<dbReference type="PROSITE" id="PS00086">
    <property type="entry name" value="CYTOCHROME_P450"/>
    <property type="match status" value="1"/>
</dbReference>
<reference evidence="11 12" key="1">
    <citation type="submission" date="2018-06" db="EMBL/GenBank/DDBJ databases">
        <title>Genome Sequence of the Brown Rot Fungal Pathogen Monilinia fructigena.</title>
        <authorList>
            <person name="Landi L."/>
            <person name="De Miccolis Angelini R.M."/>
            <person name="Pollastro S."/>
            <person name="Abate D."/>
            <person name="Faretra F."/>
            <person name="Romanazzi G."/>
        </authorList>
    </citation>
    <scope>NUCLEOTIDE SEQUENCE [LARGE SCALE GENOMIC DNA]</scope>
    <source>
        <strain evidence="11 12">Mfrg269</strain>
    </source>
</reference>
<dbReference type="GO" id="GO:0016705">
    <property type="term" value="F:oxidoreductase activity, acting on paired donors, with incorporation or reduction of molecular oxygen"/>
    <property type="evidence" value="ECO:0007669"/>
    <property type="project" value="InterPro"/>
</dbReference>
<keyword evidence="3 9" id="KW-0349">Heme</keyword>
<evidence type="ECO:0000256" key="8">
    <source>
        <dbReference type="ARBA" id="ARBA00023033"/>
    </source>
</evidence>
<evidence type="ECO:0000256" key="2">
    <source>
        <dbReference type="ARBA" id="ARBA00010617"/>
    </source>
</evidence>
<dbReference type="PRINTS" id="PR00385">
    <property type="entry name" value="P450"/>
</dbReference>
<evidence type="ECO:0000256" key="5">
    <source>
        <dbReference type="ARBA" id="ARBA00023002"/>
    </source>
</evidence>
<keyword evidence="6 9" id="KW-0408">Iron</keyword>
<evidence type="ECO:0000256" key="7">
    <source>
        <dbReference type="ARBA" id="ARBA00023026"/>
    </source>
</evidence>
<name>A0A395ILY0_9HELO</name>
<dbReference type="EMBL" id="QKRW01000033">
    <property type="protein sequence ID" value="RAL61285.1"/>
    <property type="molecule type" value="Genomic_DNA"/>
</dbReference>
<dbReference type="PANTHER" id="PTHR24305">
    <property type="entry name" value="CYTOCHROME P450"/>
    <property type="match status" value="1"/>
</dbReference>
<evidence type="ECO:0000256" key="3">
    <source>
        <dbReference type="ARBA" id="ARBA00022617"/>
    </source>
</evidence>
<dbReference type="AlphaFoldDB" id="A0A395ILY0"/>
<evidence type="ECO:0000256" key="9">
    <source>
        <dbReference type="PIRSR" id="PIRSR602401-1"/>
    </source>
</evidence>
<keyword evidence="4 9" id="KW-0479">Metal-binding</keyword>
<keyword evidence="12" id="KW-1185">Reference proteome</keyword>
<dbReference type="InterPro" id="IPR002401">
    <property type="entry name" value="Cyt_P450_E_grp-I"/>
</dbReference>
<dbReference type="Proteomes" id="UP000249056">
    <property type="component" value="Unassembled WGS sequence"/>
</dbReference>
<dbReference type="InterPro" id="IPR001128">
    <property type="entry name" value="Cyt_P450"/>
</dbReference>
<sequence length="509" mass="57790">MASITDWYSVYHCLEGDRHLNEYQLHKIYGPIVRVGPNRLSFNSTAAVHDIYGSAANTQKSDLYTIYHYFFKVPSIVTTIDKHVHGSKRRLMLKALNTQAVQGLQNVIYSNSERFSEYLQRGKIGRIPRGEWTQTHDVSKATAYLQADMMGDMTFSRTWNMLRDEENHNILEIISQGAFAMNTLGHMRSIEKLGFFKLIPSFLMHGMKEFFALSKAQSDWRTSTGINTDHEDLFSTLIQAQDPETGKKLSQEQLISEAGLLIIAGMDTTATALSATIFYLLHYPLVYEVLTREIRKTWKGVEQIRVGKQLNDLKYLTACIDEALRLSPPVPGNVPREVMSGGAMIDGQNVPAGVSVGVSAYSLHHEEQYFDHPFLYQPERWLENGVKNDGEMEDLSSSKVVLQSAFIPFGFGRTSCIGKYLAYQEMKVVLARLIWAFDMRLSSQKGVGLGEGRDGMGKGRERKDEFQTWDQFVSRHEGPMVEFRLRGENEIKNDHDGMDMERVDLPGNI</sequence>
<dbReference type="PANTHER" id="PTHR24305:SF237">
    <property type="entry name" value="CYTOCHROME P450 MONOOXYGENASE ATNE-RELATED"/>
    <property type="match status" value="1"/>
</dbReference>
<dbReference type="GO" id="GO:0004497">
    <property type="term" value="F:monooxygenase activity"/>
    <property type="evidence" value="ECO:0007669"/>
    <property type="project" value="UniProtKB-KW"/>
</dbReference>
<evidence type="ECO:0000256" key="6">
    <source>
        <dbReference type="ARBA" id="ARBA00023004"/>
    </source>
</evidence>
<dbReference type="InterPro" id="IPR036396">
    <property type="entry name" value="Cyt_P450_sf"/>
</dbReference>
<evidence type="ECO:0000256" key="1">
    <source>
        <dbReference type="ARBA" id="ARBA00001971"/>
    </source>
</evidence>
<dbReference type="Pfam" id="PF00067">
    <property type="entry name" value="p450"/>
    <property type="match status" value="1"/>
</dbReference>
<protein>
    <recommendedName>
        <fullName evidence="13">Cytochrome P450 monooxygenase</fullName>
    </recommendedName>
</protein>
<organism evidence="11 12">
    <name type="scientific">Monilinia fructigena</name>
    <dbReference type="NCBI Taxonomy" id="38457"/>
    <lineage>
        <taxon>Eukaryota</taxon>
        <taxon>Fungi</taxon>
        <taxon>Dikarya</taxon>
        <taxon>Ascomycota</taxon>
        <taxon>Pezizomycotina</taxon>
        <taxon>Leotiomycetes</taxon>
        <taxon>Helotiales</taxon>
        <taxon>Sclerotiniaceae</taxon>
        <taxon>Monilinia</taxon>
    </lineage>
</organism>
<comment type="caution">
    <text evidence="11">The sequence shown here is derived from an EMBL/GenBank/DDBJ whole genome shotgun (WGS) entry which is preliminary data.</text>
</comment>
<evidence type="ECO:0000256" key="4">
    <source>
        <dbReference type="ARBA" id="ARBA00022723"/>
    </source>
</evidence>
<dbReference type="PRINTS" id="PR00463">
    <property type="entry name" value="EP450I"/>
</dbReference>
<dbReference type="OrthoDB" id="1470350at2759"/>
<dbReference type="CDD" id="cd11061">
    <property type="entry name" value="CYP67-like"/>
    <property type="match status" value="1"/>
</dbReference>
<dbReference type="SUPFAM" id="SSF48264">
    <property type="entry name" value="Cytochrome P450"/>
    <property type="match status" value="1"/>
</dbReference>
<keyword evidence="8 10" id="KW-0503">Monooxygenase</keyword>
<dbReference type="GO" id="GO:0020037">
    <property type="term" value="F:heme binding"/>
    <property type="evidence" value="ECO:0007669"/>
    <property type="project" value="InterPro"/>
</dbReference>
<dbReference type="InterPro" id="IPR050121">
    <property type="entry name" value="Cytochrome_P450_monoxygenase"/>
</dbReference>
<evidence type="ECO:0000313" key="12">
    <source>
        <dbReference type="Proteomes" id="UP000249056"/>
    </source>
</evidence>
<dbReference type="InterPro" id="IPR017972">
    <property type="entry name" value="Cyt_P450_CS"/>
</dbReference>
<feature type="binding site" description="axial binding residue" evidence="9">
    <location>
        <position position="416"/>
    </location>
    <ligand>
        <name>heme</name>
        <dbReference type="ChEBI" id="CHEBI:30413"/>
    </ligand>
    <ligandPart>
        <name>Fe</name>
        <dbReference type="ChEBI" id="CHEBI:18248"/>
    </ligandPart>
</feature>
<accession>A0A395ILY0</accession>